<dbReference type="InterPro" id="IPR046169">
    <property type="entry name" value="DUF6171"/>
</dbReference>
<sequence>MPEMSEWEKYKADPDGYSKSLADSRLGENNRPARPWDLINPHTEYVTKEEAAIRLDICKSCPELIQGLLQCKQCGCFMKAKTMIKHAECPLHKW</sequence>
<name>A0A6J7WR56_9CAUD</name>
<feature type="region of interest" description="Disordered" evidence="1">
    <location>
        <begin position="1"/>
        <end position="35"/>
    </location>
</feature>
<evidence type="ECO:0000256" key="1">
    <source>
        <dbReference type="SAM" id="MobiDB-lite"/>
    </source>
</evidence>
<evidence type="ECO:0000313" key="3">
    <source>
        <dbReference type="EMBL" id="CAB5219255.1"/>
    </source>
</evidence>
<evidence type="ECO:0000313" key="2">
    <source>
        <dbReference type="EMBL" id="CAB4128608.1"/>
    </source>
</evidence>
<accession>A0A6J7WR56</accession>
<protein>
    <submittedName>
        <fullName evidence="3">Uncharacterized protein</fullName>
    </submittedName>
</protein>
<gene>
    <name evidence="2" type="ORF">UFOVP113_59</name>
    <name evidence="3" type="ORF">UFOVP225_46</name>
</gene>
<feature type="compositionally biased region" description="Basic and acidic residues" evidence="1">
    <location>
        <begin position="1"/>
        <end position="16"/>
    </location>
</feature>
<dbReference type="EMBL" id="LR796231">
    <property type="protein sequence ID" value="CAB4128608.1"/>
    <property type="molecule type" value="Genomic_DNA"/>
</dbReference>
<dbReference type="Pfam" id="PF19668">
    <property type="entry name" value="DUF6171"/>
    <property type="match status" value="1"/>
</dbReference>
<dbReference type="EMBL" id="LR798275">
    <property type="protein sequence ID" value="CAB5219255.1"/>
    <property type="molecule type" value="Genomic_DNA"/>
</dbReference>
<proteinExistence type="predicted"/>
<reference evidence="3" key="1">
    <citation type="submission" date="2020-05" db="EMBL/GenBank/DDBJ databases">
        <authorList>
            <person name="Chiriac C."/>
            <person name="Salcher M."/>
            <person name="Ghai R."/>
            <person name="Kavagutti S V."/>
        </authorList>
    </citation>
    <scope>NUCLEOTIDE SEQUENCE</scope>
</reference>
<organism evidence="3">
    <name type="scientific">uncultured Caudovirales phage</name>
    <dbReference type="NCBI Taxonomy" id="2100421"/>
    <lineage>
        <taxon>Viruses</taxon>
        <taxon>Duplodnaviria</taxon>
        <taxon>Heunggongvirae</taxon>
        <taxon>Uroviricota</taxon>
        <taxon>Caudoviricetes</taxon>
        <taxon>Peduoviridae</taxon>
        <taxon>Maltschvirus</taxon>
        <taxon>Maltschvirus maltsch</taxon>
    </lineage>
</organism>